<dbReference type="Gene3D" id="3.40.630.30">
    <property type="match status" value="1"/>
</dbReference>
<dbReference type="Pfam" id="PF13508">
    <property type="entry name" value="Acetyltransf_7"/>
    <property type="match status" value="1"/>
</dbReference>
<protein>
    <submittedName>
        <fullName evidence="3">N-acetyltransferase</fullName>
    </submittedName>
</protein>
<dbReference type="PROSITE" id="PS51186">
    <property type="entry name" value="GNAT"/>
    <property type="match status" value="1"/>
</dbReference>
<evidence type="ECO:0000259" key="2">
    <source>
        <dbReference type="PROSITE" id="PS51186"/>
    </source>
</evidence>
<dbReference type="EMBL" id="BNJR01000016">
    <property type="protein sequence ID" value="GHP14432.1"/>
    <property type="molecule type" value="Genomic_DNA"/>
</dbReference>
<dbReference type="Proteomes" id="UP000604765">
    <property type="component" value="Unassembled WGS sequence"/>
</dbReference>
<reference evidence="3 4" key="1">
    <citation type="journal article" date="2021" name="Int. J. Syst. Evol. Microbiol.">
        <title>Lentilactobacillus fungorum sp. nov., isolated from spent mushroom substrates.</title>
        <authorList>
            <person name="Tohno M."/>
            <person name="Tanizawa Y."/>
            <person name="Kojima Y."/>
            <person name="Sakamoto M."/>
            <person name="Ohkuma M."/>
            <person name="Kobayashi H."/>
        </authorList>
    </citation>
    <scope>NUCLEOTIDE SEQUENCE [LARGE SCALE GENOMIC DNA]</scope>
    <source>
        <strain evidence="3 4">YK48G</strain>
    </source>
</reference>
<dbReference type="InterPro" id="IPR000182">
    <property type="entry name" value="GNAT_dom"/>
</dbReference>
<proteinExistence type="predicted"/>
<accession>A0ABQ3W1W5</accession>
<evidence type="ECO:0000313" key="4">
    <source>
        <dbReference type="Proteomes" id="UP000604765"/>
    </source>
</evidence>
<feature type="transmembrane region" description="Helical" evidence="1">
    <location>
        <begin position="48"/>
        <end position="71"/>
    </location>
</feature>
<dbReference type="RefSeq" id="WP_203630431.1">
    <property type="nucleotide sequence ID" value="NZ_BNJR01000016.1"/>
</dbReference>
<organism evidence="3 4">
    <name type="scientific">Lentilactobacillus fungorum</name>
    <dbReference type="NCBI Taxonomy" id="2201250"/>
    <lineage>
        <taxon>Bacteria</taxon>
        <taxon>Bacillati</taxon>
        <taxon>Bacillota</taxon>
        <taxon>Bacilli</taxon>
        <taxon>Lactobacillales</taxon>
        <taxon>Lactobacillaceae</taxon>
        <taxon>Lentilactobacillus</taxon>
    </lineage>
</organism>
<dbReference type="SUPFAM" id="SSF55729">
    <property type="entry name" value="Acyl-CoA N-acyltransferases (Nat)"/>
    <property type="match status" value="1"/>
</dbReference>
<keyword evidence="1" id="KW-0812">Transmembrane</keyword>
<keyword evidence="1" id="KW-1133">Transmembrane helix</keyword>
<comment type="caution">
    <text evidence="3">The sequence shown here is derived from an EMBL/GenBank/DDBJ whole genome shotgun (WGS) entry which is preliminary data.</text>
</comment>
<name>A0ABQ3W1W5_9LACO</name>
<feature type="domain" description="N-acetyltransferase" evidence="2">
    <location>
        <begin position="3"/>
        <end position="199"/>
    </location>
</feature>
<evidence type="ECO:0000313" key="3">
    <source>
        <dbReference type="EMBL" id="GHP14432.1"/>
    </source>
</evidence>
<dbReference type="CDD" id="cd04301">
    <property type="entry name" value="NAT_SF"/>
    <property type="match status" value="1"/>
</dbReference>
<sequence length="204" mass="23504">MTIVYKQITPKDLNAARQFAIKGMHLSWYVNNQIELYFYSWYFLYSEILQATIAIGAFVNGELVGMILGNMDKAPKLFKSRRWKCFVKVVGFIVRYGFEESSNPYNEANQKMLANYQNLSKIDGELNFFAVNPDVVGKGIGTNLLNEFERQIPGKTIYLYTDSGSTYQFYEHRGFNQVGQMEIELPIKGKKTAMTCMLFAKTIR</sequence>
<keyword evidence="4" id="KW-1185">Reference proteome</keyword>
<gene>
    <name evidence="3" type="ORF">YK48G_18570</name>
</gene>
<evidence type="ECO:0000256" key="1">
    <source>
        <dbReference type="SAM" id="Phobius"/>
    </source>
</evidence>
<dbReference type="InterPro" id="IPR016181">
    <property type="entry name" value="Acyl_CoA_acyltransferase"/>
</dbReference>
<keyword evidence="1" id="KW-0472">Membrane</keyword>